<sequence>MTEASRCSVPNSVEVMKIEDFLPNKPPLTIPKSVRTIYLSTMSNAIHLPKTVINIIKKSDRGWIGCKIRKLDQSHYIIFGETKDDKFVASIYKESMDLNLIFKTNK</sequence>
<evidence type="ECO:0000313" key="1">
    <source>
        <dbReference type="EMBL" id="EFA77171.1"/>
    </source>
</evidence>
<dbReference type="RefSeq" id="XP_020429300.1">
    <property type="nucleotide sequence ID" value="XM_020583113.1"/>
</dbReference>
<organism evidence="1 2">
    <name type="scientific">Heterostelium pallidum (strain ATCC 26659 / Pp 5 / PN500)</name>
    <name type="common">Cellular slime mold</name>
    <name type="synonym">Polysphondylium pallidum</name>
    <dbReference type="NCBI Taxonomy" id="670386"/>
    <lineage>
        <taxon>Eukaryota</taxon>
        <taxon>Amoebozoa</taxon>
        <taxon>Evosea</taxon>
        <taxon>Eumycetozoa</taxon>
        <taxon>Dictyostelia</taxon>
        <taxon>Acytosteliales</taxon>
        <taxon>Acytosteliaceae</taxon>
        <taxon>Heterostelium</taxon>
    </lineage>
</organism>
<evidence type="ECO:0000313" key="2">
    <source>
        <dbReference type="Proteomes" id="UP000001396"/>
    </source>
</evidence>
<proteinExistence type="predicted"/>
<dbReference type="InParanoid" id="D3BMF9"/>
<dbReference type="GeneID" id="31367846"/>
<dbReference type="EMBL" id="ADBJ01000043">
    <property type="protein sequence ID" value="EFA77171.1"/>
    <property type="molecule type" value="Genomic_DNA"/>
</dbReference>
<gene>
    <name evidence="1" type="ORF">PPL_12379</name>
</gene>
<protein>
    <submittedName>
        <fullName evidence="1">Uncharacterized protein</fullName>
    </submittedName>
</protein>
<name>D3BMF9_HETP5</name>
<keyword evidence="2" id="KW-1185">Reference proteome</keyword>
<dbReference type="Proteomes" id="UP000001396">
    <property type="component" value="Unassembled WGS sequence"/>
</dbReference>
<comment type="caution">
    <text evidence="1">The sequence shown here is derived from an EMBL/GenBank/DDBJ whole genome shotgun (WGS) entry which is preliminary data.</text>
</comment>
<dbReference type="AlphaFoldDB" id="D3BMF9"/>
<reference evidence="1 2" key="1">
    <citation type="journal article" date="2011" name="Genome Res.">
        <title>Phylogeny-wide analysis of social amoeba genomes highlights ancient origins for complex intercellular communication.</title>
        <authorList>
            <person name="Heidel A.J."/>
            <person name="Lawal H.M."/>
            <person name="Felder M."/>
            <person name="Schilde C."/>
            <person name="Helps N.R."/>
            <person name="Tunggal B."/>
            <person name="Rivero F."/>
            <person name="John U."/>
            <person name="Schleicher M."/>
            <person name="Eichinger L."/>
            <person name="Platzer M."/>
            <person name="Noegel A.A."/>
            <person name="Schaap P."/>
            <person name="Gloeckner G."/>
        </authorList>
    </citation>
    <scope>NUCLEOTIDE SEQUENCE [LARGE SCALE GENOMIC DNA]</scope>
    <source>
        <strain evidence="2">ATCC 26659 / Pp 5 / PN500</strain>
    </source>
</reference>
<accession>D3BMF9</accession>